<dbReference type="KEGG" id="xyk:GT347_09435"/>
<dbReference type="CDD" id="cd09020">
    <property type="entry name" value="D-hex-6-P-epi_like"/>
    <property type="match status" value="1"/>
</dbReference>
<dbReference type="GO" id="GO:0005975">
    <property type="term" value="P:carbohydrate metabolic process"/>
    <property type="evidence" value="ECO:0007669"/>
    <property type="project" value="InterPro"/>
</dbReference>
<dbReference type="InterPro" id="IPR025532">
    <property type="entry name" value="G6P_1-epimerase"/>
</dbReference>
<evidence type="ECO:0000256" key="2">
    <source>
        <dbReference type="ARBA" id="ARBA00005866"/>
    </source>
</evidence>
<gene>
    <name evidence="6" type="ORF">GT347_09435</name>
</gene>
<evidence type="ECO:0000256" key="3">
    <source>
        <dbReference type="ARBA" id="ARBA00023235"/>
    </source>
</evidence>
<dbReference type="Proteomes" id="UP000464787">
    <property type="component" value="Chromosome"/>
</dbReference>
<keyword evidence="3 4" id="KW-0413">Isomerase</keyword>
<accession>A0A857J590</accession>
<feature type="active site" evidence="5">
    <location>
        <position position="255"/>
    </location>
</feature>
<evidence type="ECO:0000313" key="7">
    <source>
        <dbReference type="Proteomes" id="UP000464787"/>
    </source>
</evidence>
<comment type="catalytic activity">
    <reaction evidence="1">
        <text>alpha-D-glucose 6-phosphate = beta-D-glucose 6-phosphate</text>
        <dbReference type="Rhea" id="RHEA:16249"/>
        <dbReference type="ChEBI" id="CHEBI:58225"/>
        <dbReference type="ChEBI" id="CHEBI:58247"/>
        <dbReference type="EC" id="5.1.3.15"/>
    </reaction>
</comment>
<dbReference type="SUPFAM" id="SSF74650">
    <property type="entry name" value="Galactose mutarotase-like"/>
    <property type="match status" value="1"/>
</dbReference>
<evidence type="ECO:0000256" key="5">
    <source>
        <dbReference type="PIRSR" id="PIRSR016020-1"/>
    </source>
</evidence>
<dbReference type="PANTHER" id="PTHR11122">
    <property type="entry name" value="APOSPORY-ASSOCIATED PROTEIN C-RELATED"/>
    <property type="match status" value="1"/>
</dbReference>
<dbReference type="PIRSF" id="PIRSF016020">
    <property type="entry name" value="PHexose_mutarotase"/>
    <property type="match status" value="1"/>
</dbReference>
<dbReference type="Gene3D" id="2.70.98.10">
    <property type="match status" value="1"/>
</dbReference>
<dbReference type="InterPro" id="IPR011013">
    <property type="entry name" value="Gal_mutarotase_sf_dom"/>
</dbReference>
<feature type="active site" evidence="5">
    <location>
        <position position="151"/>
    </location>
</feature>
<keyword evidence="7" id="KW-1185">Reference proteome</keyword>
<evidence type="ECO:0000313" key="6">
    <source>
        <dbReference type="EMBL" id="QHI98192.1"/>
    </source>
</evidence>
<comment type="similarity">
    <text evidence="2 4">Belongs to the glucose-6-phosphate 1-epimerase family.</text>
</comment>
<reference evidence="6 7" key="1">
    <citation type="submission" date="2020-01" db="EMBL/GenBank/DDBJ databases">
        <title>Genome sequencing of strain KACC 21265.</title>
        <authorList>
            <person name="Heo J."/>
            <person name="Kim S.-J."/>
            <person name="Kim J.-S."/>
            <person name="Hong S.-B."/>
            <person name="Kwon S.-W."/>
        </authorList>
    </citation>
    <scope>NUCLEOTIDE SEQUENCE [LARGE SCALE GENOMIC DNA]</scope>
    <source>
        <strain evidence="6 7">KACC 21265</strain>
    </source>
</reference>
<proteinExistence type="inferred from homology"/>
<dbReference type="GO" id="GO:0030246">
    <property type="term" value="F:carbohydrate binding"/>
    <property type="evidence" value="ECO:0007669"/>
    <property type="project" value="UniProtKB-UniRule"/>
</dbReference>
<evidence type="ECO:0000256" key="1">
    <source>
        <dbReference type="ARBA" id="ARBA00001096"/>
    </source>
</evidence>
<dbReference type="RefSeq" id="WP_160551709.1">
    <property type="nucleotide sequence ID" value="NZ_CP047650.1"/>
</dbReference>
<dbReference type="GO" id="GO:0047938">
    <property type="term" value="F:glucose-6-phosphate 1-epimerase activity"/>
    <property type="evidence" value="ECO:0007669"/>
    <property type="project" value="UniProtKB-UniRule"/>
</dbReference>
<name>A0A857J590_9BURK</name>
<dbReference type="Pfam" id="PF01263">
    <property type="entry name" value="Aldose_epim"/>
    <property type="match status" value="1"/>
</dbReference>
<dbReference type="EC" id="5.1.3.15" evidence="4"/>
<dbReference type="InterPro" id="IPR008183">
    <property type="entry name" value="Aldose_1/G6P_1-epimerase"/>
</dbReference>
<dbReference type="AlphaFoldDB" id="A0A857J590"/>
<organism evidence="6 7">
    <name type="scientific">Xylophilus rhododendri</name>
    <dbReference type="NCBI Taxonomy" id="2697032"/>
    <lineage>
        <taxon>Bacteria</taxon>
        <taxon>Pseudomonadati</taxon>
        <taxon>Pseudomonadota</taxon>
        <taxon>Betaproteobacteria</taxon>
        <taxon>Burkholderiales</taxon>
        <taxon>Xylophilus</taxon>
    </lineage>
</organism>
<dbReference type="EMBL" id="CP047650">
    <property type="protein sequence ID" value="QHI98192.1"/>
    <property type="molecule type" value="Genomic_DNA"/>
</dbReference>
<dbReference type="PANTHER" id="PTHR11122:SF13">
    <property type="entry name" value="GLUCOSE-6-PHOSPHATE 1-EPIMERASE"/>
    <property type="match status" value="1"/>
</dbReference>
<sequence>MASSNITFHGQPAIELSLPEGDRAIVALHGAQVLSWTPAGGPERLYLSPEALFDGQAAIRGGVPVCWPQFNERGPLPKHGFVRNLAWSPVPEAGDDHTVVLALRDSEATRAMWPHAFNARIEVGLAPQSLTIGLMVENTGREAFAFTMALHTYLRIDDIDAVRLHGLGGLPYWDAVTDTHPAPLPSGAALAIQGQTDRVYEAAPAPLTLADGLGRLSIAQDPVYAQTTVWNPGAELCAKLAQMPADGYRQMLCVEAAVVDTPVRVAPGEVWAGAQKLSVVPA</sequence>
<dbReference type="GO" id="GO:0005737">
    <property type="term" value="C:cytoplasm"/>
    <property type="evidence" value="ECO:0007669"/>
    <property type="project" value="TreeGrafter"/>
</dbReference>
<dbReference type="InterPro" id="IPR014718">
    <property type="entry name" value="GH-type_carb-bd"/>
</dbReference>
<protein>
    <recommendedName>
        <fullName evidence="4">Putative glucose-6-phosphate 1-epimerase</fullName>
        <ecNumber evidence="4">5.1.3.15</ecNumber>
    </recommendedName>
</protein>
<evidence type="ECO:0000256" key="4">
    <source>
        <dbReference type="PIRNR" id="PIRNR016020"/>
    </source>
</evidence>